<dbReference type="AlphaFoldDB" id="N1R2S5"/>
<feature type="domain" description="Disease resistance R13L4/SHOC-2-like LRR" evidence="2">
    <location>
        <begin position="56"/>
        <end position="380"/>
    </location>
</feature>
<reference evidence="3" key="1">
    <citation type="submission" date="2015-06" db="UniProtKB">
        <authorList>
            <consortium name="EnsemblPlants"/>
        </authorList>
    </citation>
    <scope>IDENTIFICATION</scope>
</reference>
<dbReference type="SUPFAM" id="SSF52047">
    <property type="entry name" value="RNI-like"/>
    <property type="match status" value="1"/>
</dbReference>
<dbReference type="Pfam" id="PF23598">
    <property type="entry name" value="LRR_14"/>
    <property type="match status" value="1"/>
</dbReference>
<dbReference type="InterPro" id="IPR055414">
    <property type="entry name" value="LRR_R13L4/SHOC2-like"/>
</dbReference>
<dbReference type="ExpressionAtlas" id="N1R2S5">
    <property type="expression patterns" value="baseline"/>
</dbReference>
<dbReference type="PANTHER" id="PTHR47186">
    <property type="entry name" value="LEUCINE-RICH REPEAT-CONTAINING PROTEIN 57"/>
    <property type="match status" value="1"/>
</dbReference>
<dbReference type="InterPro" id="IPR032675">
    <property type="entry name" value="LRR_dom_sf"/>
</dbReference>
<dbReference type="PANTHER" id="PTHR47186:SF22">
    <property type="entry name" value="OS11G0589401 PROTEIN"/>
    <property type="match status" value="1"/>
</dbReference>
<sequence>MGWRMYGVLDGADATFPSESQNPNREVSKSIEENFVTFIGVPSLSIGTQGRVRRLSMQVEGEGNSVMPMTQELSHVRSLNVFGNTVEIPSMVEFRHLHRRLFQLKYLNIAMTRVSQLPEEIGHLQCLEMLDARESNICNLPAAIVNLGKLKHLLVDCGTRLPDEIAKMQALEILKCVDVESQSYKFLEGLGKLRNLRKLHLHFEGAVHDQQIEVTASSICSLLAHNLTSLRMQYVDDNTFLGTAWSTSPLHNLQKLVADYCLFSKVPDWVKSLANLQKLCLEVEKIGKEGICILGALPALLTLDLDGTADESPFEDRRLTVSDKAGFKRLNMFIYCARRDGMDLLFAAGCMPRLEKLVILFFDWSKDECLFSTAVLPSVEDWVFECQQKTGVGQTHDDGILLDITGESSVAGINN</sequence>
<proteinExistence type="predicted"/>
<dbReference type="Gene3D" id="3.80.10.10">
    <property type="entry name" value="Ribonuclease Inhibitor"/>
    <property type="match status" value="1"/>
</dbReference>
<organism evidence="3">
    <name type="scientific">Aegilops tauschii</name>
    <name type="common">Tausch's goatgrass</name>
    <name type="synonym">Aegilops squarrosa</name>
    <dbReference type="NCBI Taxonomy" id="37682"/>
    <lineage>
        <taxon>Eukaryota</taxon>
        <taxon>Viridiplantae</taxon>
        <taxon>Streptophyta</taxon>
        <taxon>Embryophyta</taxon>
        <taxon>Tracheophyta</taxon>
        <taxon>Spermatophyta</taxon>
        <taxon>Magnoliopsida</taxon>
        <taxon>Liliopsida</taxon>
        <taxon>Poales</taxon>
        <taxon>Poaceae</taxon>
        <taxon>BOP clade</taxon>
        <taxon>Pooideae</taxon>
        <taxon>Triticodae</taxon>
        <taxon>Triticeae</taxon>
        <taxon>Triticinae</taxon>
        <taxon>Aegilops</taxon>
    </lineage>
</organism>
<evidence type="ECO:0000313" key="3">
    <source>
        <dbReference type="EnsemblPlants" id="EMT13987"/>
    </source>
</evidence>
<evidence type="ECO:0000259" key="2">
    <source>
        <dbReference type="Pfam" id="PF23598"/>
    </source>
</evidence>
<protein>
    <recommendedName>
        <fullName evidence="2">Disease resistance R13L4/SHOC-2-like LRR domain-containing protein</fullName>
    </recommendedName>
</protein>
<name>N1R2S5_AEGTA</name>
<evidence type="ECO:0000256" key="1">
    <source>
        <dbReference type="ARBA" id="ARBA00022737"/>
    </source>
</evidence>
<accession>N1R2S5</accession>
<dbReference type="EnsemblPlants" id="EMT13987">
    <property type="protein sequence ID" value="EMT13987"/>
    <property type="gene ID" value="F775_33180"/>
</dbReference>
<keyword evidence="1" id="KW-0677">Repeat</keyword>